<dbReference type="AlphaFoldDB" id="A0A371JMU6"/>
<reference evidence="1 2" key="1">
    <citation type="submission" date="2018-08" db="EMBL/GenBank/DDBJ databases">
        <title>Muricauda nanhaiensis sp. nov., isolated from seawater of the South China Sea.</title>
        <authorList>
            <person name="Dang Y."/>
        </authorList>
    </citation>
    <scope>NUCLEOTIDE SEQUENCE [LARGE SCALE GENOMIC DNA]</scope>
    <source>
        <strain evidence="1 2">SM1704</strain>
    </source>
</reference>
<proteinExistence type="predicted"/>
<gene>
    <name evidence="1" type="ORF">DX873_15825</name>
</gene>
<evidence type="ECO:0000313" key="2">
    <source>
        <dbReference type="Proteomes" id="UP000261828"/>
    </source>
</evidence>
<name>A0A371JMU6_9FLAO</name>
<sequence length="96" mass="10899">MCSFKEHNYGRPLPESMVAFLTEYIHKKDVQEIAELHLVSFSTVNLVRYGHTNLAKSNAKAIKALMKRAVENCGRLHTQSGEDIKTFDKIMADEMA</sequence>
<accession>A0A371JMU6</accession>
<dbReference type="RefSeq" id="WP_116185457.1">
    <property type="nucleotide sequence ID" value="NZ_QTJX01000004.1"/>
</dbReference>
<evidence type="ECO:0000313" key="1">
    <source>
        <dbReference type="EMBL" id="RDY58468.1"/>
    </source>
</evidence>
<dbReference type="Proteomes" id="UP000261828">
    <property type="component" value="Unassembled WGS sequence"/>
</dbReference>
<organism evidence="1 2">
    <name type="scientific">Flagellimonas nanhaiensis</name>
    <dbReference type="NCBI Taxonomy" id="2292706"/>
    <lineage>
        <taxon>Bacteria</taxon>
        <taxon>Pseudomonadati</taxon>
        <taxon>Bacteroidota</taxon>
        <taxon>Flavobacteriia</taxon>
        <taxon>Flavobacteriales</taxon>
        <taxon>Flavobacteriaceae</taxon>
        <taxon>Flagellimonas</taxon>
    </lineage>
</organism>
<protein>
    <submittedName>
        <fullName evidence="1">Uncharacterized protein</fullName>
    </submittedName>
</protein>
<keyword evidence="2" id="KW-1185">Reference proteome</keyword>
<dbReference type="EMBL" id="QTJX01000004">
    <property type="protein sequence ID" value="RDY58468.1"/>
    <property type="molecule type" value="Genomic_DNA"/>
</dbReference>
<comment type="caution">
    <text evidence="1">The sequence shown here is derived from an EMBL/GenBank/DDBJ whole genome shotgun (WGS) entry which is preliminary data.</text>
</comment>
<dbReference type="OrthoDB" id="9847423at2"/>